<dbReference type="Proteomes" id="UP000030012">
    <property type="component" value="Unassembled WGS sequence"/>
</dbReference>
<name>A0A0A0I7J7_CLONO</name>
<dbReference type="AlphaFoldDB" id="A0A0A0I7J7"/>
<dbReference type="OrthoDB" id="1930940at2"/>
<dbReference type="EMBL" id="JENJ01000035">
    <property type="protein sequence ID" value="KGM95630.1"/>
    <property type="molecule type" value="Genomic_DNA"/>
</dbReference>
<organism evidence="1 2">
    <name type="scientific">Clostridium novyi A str. 4552</name>
    <dbReference type="NCBI Taxonomy" id="1444289"/>
    <lineage>
        <taxon>Bacteria</taxon>
        <taxon>Bacillati</taxon>
        <taxon>Bacillota</taxon>
        <taxon>Clostridia</taxon>
        <taxon>Eubacteriales</taxon>
        <taxon>Clostridiaceae</taxon>
        <taxon>Clostridium</taxon>
    </lineage>
</organism>
<evidence type="ECO:0000313" key="1">
    <source>
        <dbReference type="EMBL" id="KGM95630.1"/>
    </source>
</evidence>
<sequence>MKKFDSLIEETLEAEDIEELEAAADLFMFGIEKNYYNKKQADEFNTVYWKVKNRFLVNEIAKEVKINRLDISYIVSNAPANMKDDINALTNYVVGRVKSLKGRIGGLK</sequence>
<dbReference type="RefSeq" id="WP_039255637.1">
    <property type="nucleotide sequence ID" value="NZ_JENJ01000035.1"/>
</dbReference>
<proteinExistence type="predicted"/>
<reference evidence="1 2" key="1">
    <citation type="submission" date="2014-01" db="EMBL/GenBank/DDBJ databases">
        <title>Plasmidome dynamics in the species complex Clostridium novyi sensu lato converts strains of independent lineages into distinctly different pathogens.</title>
        <authorList>
            <person name="Skarin H."/>
            <person name="Segerman B."/>
        </authorList>
    </citation>
    <scope>NUCLEOTIDE SEQUENCE [LARGE SCALE GENOMIC DNA]</scope>
    <source>
        <strain evidence="1 2">4552</strain>
    </source>
</reference>
<accession>A0A0A0I7J7</accession>
<comment type="caution">
    <text evidence="1">The sequence shown here is derived from an EMBL/GenBank/DDBJ whole genome shotgun (WGS) entry which is preliminary data.</text>
</comment>
<protein>
    <submittedName>
        <fullName evidence="1">Uncharacterized protein</fullName>
    </submittedName>
</protein>
<gene>
    <name evidence="1" type="ORF">Z968_08615</name>
</gene>
<evidence type="ECO:0000313" key="2">
    <source>
        <dbReference type="Proteomes" id="UP000030012"/>
    </source>
</evidence>